<reference evidence="1 2" key="1">
    <citation type="journal article" date="2019" name="Nat. Ecol. Evol.">
        <title>Megaphylogeny resolves global patterns of mushroom evolution.</title>
        <authorList>
            <person name="Varga T."/>
            <person name="Krizsan K."/>
            <person name="Foldi C."/>
            <person name="Dima B."/>
            <person name="Sanchez-Garcia M."/>
            <person name="Sanchez-Ramirez S."/>
            <person name="Szollosi G.J."/>
            <person name="Szarkandi J.G."/>
            <person name="Papp V."/>
            <person name="Albert L."/>
            <person name="Andreopoulos W."/>
            <person name="Angelini C."/>
            <person name="Antonin V."/>
            <person name="Barry K.W."/>
            <person name="Bougher N.L."/>
            <person name="Buchanan P."/>
            <person name="Buyck B."/>
            <person name="Bense V."/>
            <person name="Catcheside P."/>
            <person name="Chovatia M."/>
            <person name="Cooper J."/>
            <person name="Damon W."/>
            <person name="Desjardin D."/>
            <person name="Finy P."/>
            <person name="Geml J."/>
            <person name="Haridas S."/>
            <person name="Hughes K."/>
            <person name="Justo A."/>
            <person name="Karasinski D."/>
            <person name="Kautmanova I."/>
            <person name="Kiss B."/>
            <person name="Kocsube S."/>
            <person name="Kotiranta H."/>
            <person name="LaButti K.M."/>
            <person name="Lechner B.E."/>
            <person name="Liimatainen K."/>
            <person name="Lipzen A."/>
            <person name="Lukacs Z."/>
            <person name="Mihaltcheva S."/>
            <person name="Morgado L.N."/>
            <person name="Niskanen T."/>
            <person name="Noordeloos M.E."/>
            <person name="Ohm R.A."/>
            <person name="Ortiz-Santana B."/>
            <person name="Ovrebo C."/>
            <person name="Racz N."/>
            <person name="Riley R."/>
            <person name="Savchenko A."/>
            <person name="Shiryaev A."/>
            <person name="Soop K."/>
            <person name="Spirin V."/>
            <person name="Szebenyi C."/>
            <person name="Tomsovsky M."/>
            <person name="Tulloss R.E."/>
            <person name="Uehling J."/>
            <person name="Grigoriev I.V."/>
            <person name="Vagvolgyi C."/>
            <person name="Papp T."/>
            <person name="Martin F.M."/>
            <person name="Miettinen O."/>
            <person name="Hibbett D.S."/>
            <person name="Nagy L.G."/>
        </authorList>
    </citation>
    <scope>NUCLEOTIDE SEQUENCE [LARGE SCALE GENOMIC DNA]</scope>
    <source>
        <strain evidence="1 2">CBS 962.96</strain>
    </source>
</reference>
<dbReference type="EMBL" id="ML179073">
    <property type="protein sequence ID" value="THV02886.1"/>
    <property type="molecule type" value="Genomic_DNA"/>
</dbReference>
<protein>
    <submittedName>
        <fullName evidence="1">Uncharacterized protein</fullName>
    </submittedName>
</protein>
<gene>
    <name evidence="1" type="ORF">K435DRAFT_323256</name>
</gene>
<keyword evidence="2" id="KW-1185">Reference proteome</keyword>
<dbReference type="OrthoDB" id="3355886at2759"/>
<accession>A0A4V4HHI7</accession>
<evidence type="ECO:0000313" key="1">
    <source>
        <dbReference type="EMBL" id="THV02886.1"/>
    </source>
</evidence>
<sequence length="107" mass="11479">MSSVFRLTTVQSRAVSKALRPSMTRSFHSPYVVLGKDASAPTTTSKPSFSYEKATETFEDVPHVGLRTHVVAPNPTGMFYQVPTGAYPASVSFTEHSGTAPEPSASK</sequence>
<name>A0A4V4HHI7_DENBC</name>
<dbReference type="AlphaFoldDB" id="A0A4V4HHI7"/>
<organism evidence="1 2">
    <name type="scientific">Dendrothele bispora (strain CBS 962.96)</name>
    <dbReference type="NCBI Taxonomy" id="1314807"/>
    <lineage>
        <taxon>Eukaryota</taxon>
        <taxon>Fungi</taxon>
        <taxon>Dikarya</taxon>
        <taxon>Basidiomycota</taxon>
        <taxon>Agaricomycotina</taxon>
        <taxon>Agaricomycetes</taxon>
        <taxon>Agaricomycetidae</taxon>
        <taxon>Agaricales</taxon>
        <taxon>Agaricales incertae sedis</taxon>
        <taxon>Dendrothele</taxon>
    </lineage>
</organism>
<proteinExistence type="predicted"/>
<evidence type="ECO:0000313" key="2">
    <source>
        <dbReference type="Proteomes" id="UP000297245"/>
    </source>
</evidence>
<dbReference type="Proteomes" id="UP000297245">
    <property type="component" value="Unassembled WGS sequence"/>
</dbReference>